<gene>
    <name evidence="3" type="ORF">Pa4123_67410</name>
</gene>
<keyword evidence="4" id="KW-1185">Reference proteome</keyword>
<dbReference type="RefSeq" id="WP_281902520.1">
    <property type="nucleotide sequence ID" value="NZ_BSDI01000045.1"/>
</dbReference>
<dbReference type="SUPFAM" id="SSF82171">
    <property type="entry name" value="DPP6 N-terminal domain-like"/>
    <property type="match status" value="1"/>
</dbReference>
<feature type="transmembrane region" description="Helical" evidence="2">
    <location>
        <begin position="37"/>
        <end position="57"/>
    </location>
</feature>
<sequence length="405" mass="42443">MTDLHEHFAAIADEAKHYDVGNSVIRVARRRQRMVRLAPVAVAAAAALAVAAVWVPLTGRSGGDSVTGVDAAGPAGRAVVDWIPDKWTVPTSALPLPADRPVGAGALVYAPCPATRERCPDNFLLTRSGEQYKLPGELAGLSPDGRWLVSGPEGARTLRDLTGTGSRPLGDVTVAAWSPDGGLLVLEPNAPGVNPASVTVMTLASGQSRQVPIHDPDDWAVRDVFPSGDLLLVPRRDYDRGGNDGTPMPSLTGPDRSGGDPGFFLAVADGVTGEQRGLDVPLTGDALAEGEQISTGPAMPLVIDPAGRTLYYQLIRDGSSPIAGDLLALSTKGEVLERYRLPAGRDAGERRLLAVRQEGVLLAAHRAGVLTVELLDPDSGERQVVATAPADCRVLLPGTVSWQMM</sequence>
<evidence type="ECO:0000256" key="1">
    <source>
        <dbReference type="SAM" id="MobiDB-lite"/>
    </source>
</evidence>
<proteinExistence type="predicted"/>
<evidence type="ECO:0000313" key="4">
    <source>
        <dbReference type="Proteomes" id="UP001144280"/>
    </source>
</evidence>
<reference evidence="3" key="1">
    <citation type="submission" date="2022-12" db="EMBL/GenBank/DDBJ databases">
        <title>New Phytohabitans aurantiacus sp. RD004123 nov., an actinomycete isolated from soil.</title>
        <authorList>
            <person name="Triningsih D.W."/>
            <person name="Harunari E."/>
            <person name="Igarashi Y."/>
        </authorList>
    </citation>
    <scope>NUCLEOTIDE SEQUENCE</scope>
    <source>
        <strain evidence="3">RD004123</strain>
    </source>
</reference>
<feature type="region of interest" description="Disordered" evidence="1">
    <location>
        <begin position="235"/>
        <end position="258"/>
    </location>
</feature>
<evidence type="ECO:0000313" key="3">
    <source>
        <dbReference type="EMBL" id="GLI01465.1"/>
    </source>
</evidence>
<comment type="caution">
    <text evidence="3">The sequence shown here is derived from an EMBL/GenBank/DDBJ whole genome shotgun (WGS) entry which is preliminary data.</text>
</comment>
<name>A0ABQ5R4Z3_9ACTN</name>
<keyword evidence="2" id="KW-1133">Transmembrane helix</keyword>
<evidence type="ECO:0000256" key="2">
    <source>
        <dbReference type="SAM" id="Phobius"/>
    </source>
</evidence>
<accession>A0ABQ5R4Z3</accession>
<keyword evidence="2" id="KW-0812">Transmembrane</keyword>
<organism evidence="3 4">
    <name type="scientific">Phytohabitans aurantiacus</name>
    <dbReference type="NCBI Taxonomy" id="3016789"/>
    <lineage>
        <taxon>Bacteria</taxon>
        <taxon>Bacillati</taxon>
        <taxon>Actinomycetota</taxon>
        <taxon>Actinomycetes</taxon>
        <taxon>Micromonosporales</taxon>
        <taxon>Micromonosporaceae</taxon>
    </lineage>
</organism>
<keyword evidence="2" id="KW-0472">Membrane</keyword>
<protein>
    <submittedName>
        <fullName evidence="3">Uncharacterized protein</fullName>
    </submittedName>
</protein>
<dbReference type="Proteomes" id="UP001144280">
    <property type="component" value="Unassembled WGS sequence"/>
</dbReference>
<dbReference type="EMBL" id="BSDI01000045">
    <property type="protein sequence ID" value="GLI01465.1"/>
    <property type="molecule type" value="Genomic_DNA"/>
</dbReference>